<comment type="caution">
    <text evidence="1">The sequence shown here is derived from an EMBL/GenBank/DDBJ whole genome shotgun (WGS) entry which is preliminary data.</text>
</comment>
<evidence type="ECO:0000313" key="2">
    <source>
        <dbReference type="Proteomes" id="UP000248214"/>
    </source>
</evidence>
<reference evidence="1 2" key="1">
    <citation type="submission" date="2017-10" db="EMBL/GenBank/DDBJ databases">
        <title>Bacillus sp. nov., a halophilic bacterium isolated from a Keqin Lake.</title>
        <authorList>
            <person name="Wang H."/>
        </authorList>
    </citation>
    <scope>NUCLEOTIDE SEQUENCE [LARGE SCALE GENOMIC DNA]</scope>
    <source>
        <strain evidence="1 2">KQ-12</strain>
    </source>
</reference>
<name>A0A323TGI1_9BACI</name>
<dbReference type="OrthoDB" id="9843213at2"/>
<dbReference type="Proteomes" id="UP000248214">
    <property type="component" value="Unassembled WGS sequence"/>
</dbReference>
<sequence>MKIFYYRLKPSVRVNILAASQDCTKLFDDEEEVMVFHETVIPVAAAEKSRLVENVEREGEIYDALVFTEFTYLVGYGFISNEISPEEAVQYIDEENVDIEPINEIIETKTRILYFEEKLAKY</sequence>
<protein>
    <submittedName>
        <fullName evidence="1">Uncharacterized protein</fullName>
    </submittedName>
</protein>
<dbReference type="EMBL" id="PDOD01000006">
    <property type="protein sequence ID" value="PYZ91663.1"/>
    <property type="molecule type" value="Genomic_DNA"/>
</dbReference>
<organism evidence="1 2">
    <name type="scientific">Salipaludibacillus keqinensis</name>
    <dbReference type="NCBI Taxonomy" id="2045207"/>
    <lineage>
        <taxon>Bacteria</taxon>
        <taxon>Bacillati</taxon>
        <taxon>Bacillota</taxon>
        <taxon>Bacilli</taxon>
        <taxon>Bacillales</taxon>
        <taxon>Bacillaceae</taxon>
    </lineage>
</organism>
<proteinExistence type="predicted"/>
<keyword evidence="2" id="KW-1185">Reference proteome</keyword>
<evidence type="ECO:0000313" key="1">
    <source>
        <dbReference type="EMBL" id="PYZ91663.1"/>
    </source>
</evidence>
<accession>A0A323TGI1</accession>
<gene>
    <name evidence="1" type="ORF">CR194_18720</name>
</gene>
<dbReference type="AlphaFoldDB" id="A0A323TGI1"/>
<dbReference type="RefSeq" id="WP_110611927.1">
    <property type="nucleotide sequence ID" value="NZ_PDOD01000006.1"/>
</dbReference>